<feature type="region of interest" description="Disordered" evidence="1">
    <location>
        <begin position="246"/>
        <end position="413"/>
    </location>
</feature>
<feature type="compositionally biased region" description="Low complexity" evidence="1">
    <location>
        <begin position="476"/>
        <end position="488"/>
    </location>
</feature>
<sequence>MGDWQDRIVYYRDFAYTARRLRMANGNIGDVPASSYAELLSGPMIDIYVGESKRHWALHRNLLCHHSETLEAELQSSGKKQKDKLELPDHDPAGFELLVKWLYQGRLDDVSDLIDANQKYEYAVSCHKLYLLCERFDMPQLKNVAIDQYRKGLNEAELVPDAEEINEIYRKSPSGSPFRTLMTKIAARQIMDPESHRDVGTYRDCFVDNPEFAIDLVNAIKQGTGGMLFVDPTDAGNECEYHDHDAGPNCHIKGKGKTKQALKAKAPLHDPNSTKSELSINSVPRALPHRPPRLIPNPQPPARRQARLQDGTSVGPLRRRLTSPASSTVGTTTEHAMAKPLSPTDQKDQPLKAPLPEERLPDPAQEESHPVHDDHLPNSERNSLQPPNNTKDERNAPIEANQDTTSTITDDSSNRRGIWDWARAGTGRLNLIGYIPHPEWKGQPVMVTSKTATDAVNGVLQRKSSNSPHDDFSVPSTTSTGTNGGQSNDEILVAKMEGLGISSASVDEALFSQTKDSSDDLVAAASSINGTPSPKTSKSDASTIRGDFGSPPGTPSPPSRKQTQNGGADAASSPHRIPKYKIALASNLLSSPRKAVS</sequence>
<feature type="compositionally biased region" description="Polar residues" evidence="1">
    <location>
        <begin position="271"/>
        <end position="282"/>
    </location>
</feature>
<protein>
    <recommendedName>
        <fullName evidence="2">BTB domain-containing protein</fullName>
    </recommendedName>
</protein>
<accession>A0A6A5XP70</accession>
<gene>
    <name evidence="3" type="ORF">BU24DRAFT_423177</name>
</gene>
<evidence type="ECO:0000259" key="2">
    <source>
        <dbReference type="PROSITE" id="PS50097"/>
    </source>
</evidence>
<keyword evidence="4" id="KW-1185">Reference proteome</keyword>
<dbReference type="PANTHER" id="PTHR47843:SF2">
    <property type="entry name" value="BTB DOMAIN-CONTAINING PROTEIN"/>
    <property type="match status" value="1"/>
</dbReference>
<dbReference type="InterPro" id="IPR000210">
    <property type="entry name" value="BTB/POZ_dom"/>
</dbReference>
<evidence type="ECO:0000256" key="1">
    <source>
        <dbReference type="SAM" id="MobiDB-lite"/>
    </source>
</evidence>
<feature type="compositionally biased region" description="Basic residues" evidence="1">
    <location>
        <begin position="252"/>
        <end position="262"/>
    </location>
</feature>
<feature type="region of interest" description="Disordered" evidence="1">
    <location>
        <begin position="525"/>
        <end position="577"/>
    </location>
</feature>
<evidence type="ECO:0000313" key="3">
    <source>
        <dbReference type="EMBL" id="KAF2014144.1"/>
    </source>
</evidence>
<dbReference type="Proteomes" id="UP000799778">
    <property type="component" value="Unassembled WGS sequence"/>
</dbReference>
<dbReference type="PROSITE" id="PS50097">
    <property type="entry name" value="BTB"/>
    <property type="match status" value="1"/>
</dbReference>
<proteinExistence type="predicted"/>
<feature type="compositionally biased region" description="Polar residues" evidence="1">
    <location>
        <begin position="323"/>
        <end position="334"/>
    </location>
</feature>
<dbReference type="EMBL" id="ML978070">
    <property type="protein sequence ID" value="KAF2014144.1"/>
    <property type="molecule type" value="Genomic_DNA"/>
</dbReference>
<dbReference type="Pfam" id="PF00651">
    <property type="entry name" value="BTB"/>
    <property type="match status" value="1"/>
</dbReference>
<dbReference type="SMART" id="SM00225">
    <property type="entry name" value="BTB"/>
    <property type="match status" value="1"/>
</dbReference>
<dbReference type="InterPro" id="IPR011333">
    <property type="entry name" value="SKP1/BTB/POZ_sf"/>
</dbReference>
<dbReference type="OrthoDB" id="194443at2759"/>
<feature type="compositionally biased region" description="Basic and acidic residues" evidence="1">
    <location>
        <begin position="345"/>
        <end position="378"/>
    </location>
</feature>
<feature type="compositionally biased region" description="Polar residues" evidence="1">
    <location>
        <begin position="528"/>
        <end position="542"/>
    </location>
</feature>
<dbReference type="PANTHER" id="PTHR47843">
    <property type="entry name" value="BTB DOMAIN-CONTAINING PROTEIN-RELATED"/>
    <property type="match status" value="1"/>
</dbReference>
<name>A0A6A5XP70_9PLEO</name>
<reference evidence="3" key="1">
    <citation type="journal article" date="2020" name="Stud. Mycol.">
        <title>101 Dothideomycetes genomes: a test case for predicting lifestyles and emergence of pathogens.</title>
        <authorList>
            <person name="Haridas S."/>
            <person name="Albert R."/>
            <person name="Binder M."/>
            <person name="Bloem J."/>
            <person name="Labutti K."/>
            <person name="Salamov A."/>
            <person name="Andreopoulos B."/>
            <person name="Baker S."/>
            <person name="Barry K."/>
            <person name="Bills G."/>
            <person name="Bluhm B."/>
            <person name="Cannon C."/>
            <person name="Castanera R."/>
            <person name="Culley D."/>
            <person name="Daum C."/>
            <person name="Ezra D."/>
            <person name="Gonzalez J."/>
            <person name="Henrissat B."/>
            <person name="Kuo A."/>
            <person name="Liang C."/>
            <person name="Lipzen A."/>
            <person name="Lutzoni F."/>
            <person name="Magnuson J."/>
            <person name="Mondo S."/>
            <person name="Nolan M."/>
            <person name="Ohm R."/>
            <person name="Pangilinan J."/>
            <person name="Park H.-J."/>
            <person name="Ramirez L."/>
            <person name="Alfaro M."/>
            <person name="Sun H."/>
            <person name="Tritt A."/>
            <person name="Yoshinaga Y."/>
            <person name="Zwiers L.-H."/>
            <person name="Turgeon B."/>
            <person name="Goodwin S."/>
            <person name="Spatafora J."/>
            <person name="Crous P."/>
            <person name="Grigoriev I."/>
        </authorList>
    </citation>
    <scope>NUCLEOTIDE SEQUENCE</scope>
    <source>
        <strain evidence="3">CBS 175.79</strain>
    </source>
</reference>
<feature type="domain" description="BTB" evidence="2">
    <location>
        <begin position="45"/>
        <end position="111"/>
    </location>
</feature>
<dbReference type="AlphaFoldDB" id="A0A6A5XP70"/>
<dbReference type="CDD" id="cd18186">
    <property type="entry name" value="BTB_POZ_ZBTB_KLHL-like"/>
    <property type="match status" value="1"/>
</dbReference>
<feature type="region of interest" description="Disordered" evidence="1">
    <location>
        <begin position="461"/>
        <end position="488"/>
    </location>
</feature>
<dbReference type="GeneID" id="54285572"/>
<feature type="compositionally biased region" description="Polar residues" evidence="1">
    <location>
        <begin position="379"/>
        <end position="389"/>
    </location>
</feature>
<dbReference type="SUPFAM" id="SSF54695">
    <property type="entry name" value="POZ domain"/>
    <property type="match status" value="1"/>
</dbReference>
<dbReference type="RefSeq" id="XP_033382483.1">
    <property type="nucleotide sequence ID" value="XM_033528175.1"/>
</dbReference>
<evidence type="ECO:0000313" key="4">
    <source>
        <dbReference type="Proteomes" id="UP000799778"/>
    </source>
</evidence>
<organism evidence="3 4">
    <name type="scientific">Aaosphaeria arxii CBS 175.79</name>
    <dbReference type="NCBI Taxonomy" id="1450172"/>
    <lineage>
        <taxon>Eukaryota</taxon>
        <taxon>Fungi</taxon>
        <taxon>Dikarya</taxon>
        <taxon>Ascomycota</taxon>
        <taxon>Pezizomycotina</taxon>
        <taxon>Dothideomycetes</taxon>
        <taxon>Pleosporomycetidae</taxon>
        <taxon>Pleosporales</taxon>
        <taxon>Pleosporales incertae sedis</taxon>
        <taxon>Aaosphaeria</taxon>
    </lineage>
</organism>
<dbReference type="Gene3D" id="3.30.710.10">
    <property type="entry name" value="Potassium Channel Kv1.1, Chain A"/>
    <property type="match status" value="1"/>
</dbReference>